<comment type="caution">
    <text evidence="2">The sequence shown here is derived from an EMBL/GenBank/DDBJ whole genome shotgun (WGS) entry which is preliminary data.</text>
</comment>
<evidence type="ECO:0000313" key="2">
    <source>
        <dbReference type="EMBL" id="HGF99734.1"/>
    </source>
</evidence>
<organism evidence="2">
    <name type="scientific">Planktothricoides sp. SpSt-374</name>
    <dbReference type="NCBI Taxonomy" id="2282167"/>
    <lineage>
        <taxon>Bacteria</taxon>
        <taxon>Bacillati</taxon>
        <taxon>Cyanobacteriota</taxon>
        <taxon>Cyanophyceae</taxon>
        <taxon>Oscillatoriophycideae</taxon>
        <taxon>Oscillatoriales</taxon>
        <taxon>Oscillatoriaceae</taxon>
        <taxon>Planktothricoides</taxon>
    </lineage>
</organism>
<accession>A0A7C3VQR4</accession>
<protein>
    <submittedName>
        <fullName evidence="2">Serine/threonine protein kinase</fullName>
    </submittedName>
</protein>
<proteinExistence type="predicted"/>
<keyword evidence="2" id="KW-0723">Serine/threonine-protein kinase</keyword>
<name>A0A7C3VQR4_9CYAN</name>
<keyword evidence="2" id="KW-0808">Transferase</keyword>
<evidence type="ECO:0000259" key="1">
    <source>
        <dbReference type="Pfam" id="PF26355"/>
    </source>
</evidence>
<dbReference type="SUPFAM" id="SSF52540">
    <property type="entry name" value="P-loop containing nucleoside triphosphate hydrolases"/>
    <property type="match status" value="1"/>
</dbReference>
<dbReference type="Gene3D" id="3.40.50.300">
    <property type="entry name" value="P-loop containing nucleotide triphosphate hydrolases"/>
    <property type="match status" value="1"/>
</dbReference>
<gene>
    <name evidence="2" type="ORF">ENR15_03455</name>
</gene>
<dbReference type="InterPro" id="IPR058651">
    <property type="entry name" value="HTH_VMAP-M9"/>
</dbReference>
<dbReference type="GO" id="GO:0004674">
    <property type="term" value="F:protein serine/threonine kinase activity"/>
    <property type="evidence" value="ECO:0007669"/>
    <property type="project" value="UniProtKB-KW"/>
</dbReference>
<keyword evidence="2" id="KW-0418">Kinase</keyword>
<reference evidence="2" key="1">
    <citation type="journal article" date="2020" name="mSystems">
        <title>Genome- and Community-Level Interaction Insights into Carbon Utilization and Element Cycling Functions of Hydrothermarchaeota in Hydrothermal Sediment.</title>
        <authorList>
            <person name="Zhou Z."/>
            <person name="Liu Y."/>
            <person name="Xu W."/>
            <person name="Pan J."/>
            <person name="Luo Z.H."/>
            <person name="Li M."/>
        </authorList>
    </citation>
    <scope>NUCLEOTIDE SEQUENCE [LARGE SCALE GENOMIC DNA]</scope>
    <source>
        <strain evidence="2">SpSt-374</strain>
    </source>
</reference>
<dbReference type="Pfam" id="PF14516">
    <property type="entry name" value="AAA_35"/>
    <property type="match status" value="1"/>
</dbReference>
<sequence>MEDPNLSFEDAIEVADAAVFASKGRHLTDVEMIILRGSWQNQTYPEMAENSDYAANYLQRTAGPKLWVLLSEVLGEEVKKTNFRTALERLQGSRQYRRLPAQQSFFGAEGAIRESPLQQTWSPIATELEFPEGPVALDSPFYIERPPIESDCCLAILQPGGLVSIKAPRHMGKTSLLNRILDRVTAPGIRTVNLNLLLAERGILKNLDLFLRWFCQRITRELQLENKLDEYWDEDIFSSNTNCTDYFEEYLLTEIEGQLILGIDEVDRVFAHPQIASDFLSLLRFWHESAKENGIWKKLSLVIAHSTEVYIDLDVNKSPFNVGLPVKLPEFTPAQVEDLARRYELEMSPELTTQRLSALQGMVGGHPYLIRLAFYHLRRQDVDWEELLAKASTDLGIYRQHLEGYWATIQEHPELKIALKQAVLGTKPVPLELRTTFKLVGMGLVKRLANGVEPSCELYRRYFLDKLRHDF</sequence>
<dbReference type="AlphaFoldDB" id="A0A7C3VQR4"/>
<dbReference type="Pfam" id="PF26355">
    <property type="entry name" value="HTH_VMAP-M9"/>
    <property type="match status" value="1"/>
</dbReference>
<feature type="domain" description="vWA-MoxR associated protein N-terminal HTH" evidence="1">
    <location>
        <begin position="7"/>
        <end position="90"/>
    </location>
</feature>
<dbReference type="EMBL" id="DSPX01000034">
    <property type="protein sequence ID" value="HGF99734.1"/>
    <property type="molecule type" value="Genomic_DNA"/>
</dbReference>
<dbReference type="InterPro" id="IPR027417">
    <property type="entry name" value="P-loop_NTPase"/>
</dbReference>